<keyword evidence="8" id="KW-1133">Transmembrane helix</keyword>
<dbReference type="InterPro" id="IPR001254">
    <property type="entry name" value="Trypsin_dom"/>
</dbReference>
<evidence type="ECO:0000256" key="7">
    <source>
        <dbReference type="SAM" id="MobiDB-lite"/>
    </source>
</evidence>
<dbReference type="InterPro" id="IPR043504">
    <property type="entry name" value="Peptidase_S1_PA_chymotrypsin"/>
</dbReference>
<evidence type="ECO:0000313" key="11">
    <source>
        <dbReference type="Proteomes" id="UP000218505"/>
    </source>
</evidence>
<dbReference type="Gene3D" id="2.40.10.10">
    <property type="entry name" value="Trypsin-like serine proteases"/>
    <property type="match status" value="2"/>
</dbReference>
<feature type="transmembrane region" description="Helical" evidence="8">
    <location>
        <begin position="80"/>
        <end position="100"/>
    </location>
</feature>
<evidence type="ECO:0000256" key="2">
    <source>
        <dbReference type="ARBA" id="ARBA00022670"/>
    </source>
</evidence>
<dbReference type="InterPro" id="IPR008256">
    <property type="entry name" value="Peptidase_S1B"/>
</dbReference>
<evidence type="ECO:0000256" key="4">
    <source>
        <dbReference type="ARBA" id="ARBA00022801"/>
    </source>
</evidence>
<name>A0A290Z9R1_9PSEU</name>
<evidence type="ECO:0000256" key="6">
    <source>
        <dbReference type="RuleBase" id="RU004296"/>
    </source>
</evidence>
<sequence length="374" mass="39307">MRAMRPPYRQLVRRGSGSPLSSGSPPPLRAANPALPAGIRPRPRPPGIGSRPAAPYRCERRQAARPRGGPMSIRTPRRRLAGALALALAASALATTTATATPDALTMVNGEGRTITLPAAATSALRSAAAGSSGTTTTPDRKPSPDLGAASVIGADGRVPESAPSAFPWGAIAHLETNRGGCTGFMLSRDVLVTAGHCVHSGGSWVTSYRVTPGRTGGSAPFGSCGGGIADVWTTSAWINGYPSDHDYGLVKLTCDLGYRTGWFGWWYSTGENLVGQHLYAEGYPGDKPFGTMWWDGDSAYSQTANKLWYWIDTARGQSGSPVYHYNSTTPGLCAGWCVTAIHTNGVAGGTPANSGTRLRPDVMSFVDYWISRP</sequence>
<keyword evidence="2 6" id="KW-0645">Protease</keyword>
<dbReference type="PROSITE" id="PS00134">
    <property type="entry name" value="TRYPSIN_HIS"/>
    <property type="match status" value="1"/>
</dbReference>
<feature type="compositionally biased region" description="Low complexity" evidence="7">
    <location>
        <begin position="13"/>
        <end position="40"/>
    </location>
</feature>
<evidence type="ECO:0000256" key="8">
    <source>
        <dbReference type="SAM" id="Phobius"/>
    </source>
</evidence>
<feature type="region of interest" description="Disordered" evidence="7">
    <location>
        <begin position="1"/>
        <end position="74"/>
    </location>
</feature>
<evidence type="ECO:0000256" key="3">
    <source>
        <dbReference type="ARBA" id="ARBA00022729"/>
    </source>
</evidence>
<evidence type="ECO:0000259" key="9">
    <source>
        <dbReference type="Pfam" id="PF00089"/>
    </source>
</evidence>
<keyword evidence="3" id="KW-0732">Signal</keyword>
<dbReference type="SUPFAM" id="SSF50494">
    <property type="entry name" value="Trypsin-like serine proteases"/>
    <property type="match status" value="1"/>
</dbReference>
<dbReference type="InterPro" id="IPR009003">
    <property type="entry name" value="Peptidase_S1_PA"/>
</dbReference>
<feature type="domain" description="Peptidase S1" evidence="9">
    <location>
        <begin position="161"/>
        <end position="303"/>
    </location>
</feature>
<evidence type="ECO:0000256" key="1">
    <source>
        <dbReference type="ARBA" id="ARBA00008764"/>
    </source>
</evidence>
<dbReference type="GO" id="GO:0006508">
    <property type="term" value="P:proteolysis"/>
    <property type="evidence" value="ECO:0007669"/>
    <property type="project" value="UniProtKB-KW"/>
</dbReference>
<gene>
    <name evidence="10" type="ORF">CNX65_22495</name>
</gene>
<keyword evidence="5 6" id="KW-0720">Serine protease</keyword>
<proteinExistence type="inferred from homology"/>
<evidence type="ECO:0000313" key="10">
    <source>
        <dbReference type="EMBL" id="ATE55713.1"/>
    </source>
</evidence>
<dbReference type="PROSITE" id="PS00673">
    <property type="entry name" value="V8_SER"/>
    <property type="match status" value="1"/>
</dbReference>
<dbReference type="KEGG" id="apre:CNX65_22495"/>
<organism evidence="10 11">
    <name type="scientific">Actinosynnema pretiosum</name>
    <dbReference type="NCBI Taxonomy" id="42197"/>
    <lineage>
        <taxon>Bacteria</taxon>
        <taxon>Bacillati</taxon>
        <taxon>Actinomycetota</taxon>
        <taxon>Actinomycetes</taxon>
        <taxon>Pseudonocardiales</taxon>
        <taxon>Pseudonocardiaceae</taxon>
        <taxon>Actinosynnema</taxon>
    </lineage>
</organism>
<dbReference type="AlphaFoldDB" id="A0A290Z9R1"/>
<dbReference type="InterPro" id="IPR000126">
    <property type="entry name" value="V8_ser_AS"/>
</dbReference>
<dbReference type="InterPro" id="IPR050966">
    <property type="entry name" value="Glutamyl_endopeptidase"/>
</dbReference>
<feature type="region of interest" description="Disordered" evidence="7">
    <location>
        <begin position="126"/>
        <end position="149"/>
    </location>
</feature>
<comment type="similarity">
    <text evidence="1 6">Belongs to the peptidase S1B family.</text>
</comment>
<dbReference type="PRINTS" id="PR00839">
    <property type="entry name" value="V8PROTEASE"/>
</dbReference>
<protein>
    <recommendedName>
        <fullName evidence="6">Serine protease</fullName>
        <ecNumber evidence="6">3.4.21.-</ecNumber>
    </recommendedName>
</protein>
<dbReference type="InterPro" id="IPR018114">
    <property type="entry name" value="TRYPSIN_HIS"/>
</dbReference>
<dbReference type="PANTHER" id="PTHR15462">
    <property type="entry name" value="SERINE PROTEASE"/>
    <property type="match status" value="1"/>
</dbReference>
<reference evidence="10" key="1">
    <citation type="submission" date="2017-09" db="EMBL/GenBank/DDBJ databases">
        <title>Complete Genome Sequence of ansamitocin-producing Bacterium Actinosynnema pretiosum X47.</title>
        <authorList>
            <person name="Cao G."/>
            <person name="Zong G."/>
            <person name="Zhong C."/>
            <person name="Fu J."/>
        </authorList>
    </citation>
    <scope>NUCLEOTIDE SEQUENCE [LARGE SCALE GENOMIC DNA]</scope>
    <source>
        <strain evidence="10">X47</strain>
    </source>
</reference>
<feature type="compositionally biased region" description="Low complexity" evidence="7">
    <location>
        <begin position="126"/>
        <end position="138"/>
    </location>
</feature>
<dbReference type="Proteomes" id="UP000218505">
    <property type="component" value="Chromosome"/>
</dbReference>
<keyword evidence="4 6" id="KW-0378">Hydrolase</keyword>
<dbReference type="EMBL" id="CP023445">
    <property type="protein sequence ID" value="ATE55713.1"/>
    <property type="molecule type" value="Genomic_DNA"/>
</dbReference>
<dbReference type="PANTHER" id="PTHR15462:SF8">
    <property type="entry name" value="SERINE PROTEASE"/>
    <property type="match status" value="1"/>
</dbReference>
<dbReference type="Pfam" id="PF00089">
    <property type="entry name" value="Trypsin"/>
    <property type="match status" value="1"/>
</dbReference>
<evidence type="ECO:0000256" key="5">
    <source>
        <dbReference type="ARBA" id="ARBA00022825"/>
    </source>
</evidence>
<keyword evidence="8" id="KW-0812">Transmembrane</keyword>
<keyword evidence="8" id="KW-0472">Membrane</keyword>
<dbReference type="EC" id="3.4.21.-" evidence="6"/>
<dbReference type="GO" id="GO:0004252">
    <property type="term" value="F:serine-type endopeptidase activity"/>
    <property type="evidence" value="ECO:0007669"/>
    <property type="project" value="InterPro"/>
</dbReference>
<accession>A0A290Z9R1</accession>
<keyword evidence="11" id="KW-1185">Reference proteome</keyword>